<evidence type="ECO:0000256" key="5">
    <source>
        <dbReference type="ARBA" id="ARBA00022692"/>
    </source>
</evidence>
<comment type="caution">
    <text evidence="13">The sequence shown here is derived from an EMBL/GenBank/DDBJ whole genome shotgun (WGS) entry which is preliminary data.</text>
</comment>
<feature type="transmembrane region" description="Helical" evidence="10">
    <location>
        <begin position="448"/>
        <end position="470"/>
    </location>
</feature>
<dbReference type="GO" id="GO:0009431">
    <property type="term" value="C:bacterial-type flagellum basal body, MS ring"/>
    <property type="evidence" value="ECO:0007669"/>
    <property type="project" value="InterPro"/>
</dbReference>
<keyword evidence="13" id="KW-0966">Cell projection</keyword>
<dbReference type="PANTHER" id="PTHR30046">
    <property type="entry name" value="FLAGELLAR M-RING PROTEIN"/>
    <property type="match status" value="1"/>
</dbReference>
<keyword evidence="13" id="KW-0282">Flagellum</keyword>
<comment type="similarity">
    <text evidence="3 9">Belongs to the FliF family.</text>
</comment>
<dbReference type="Pfam" id="PF08345">
    <property type="entry name" value="YscJ_FliF_C"/>
    <property type="match status" value="1"/>
</dbReference>
<proteinExistence type="inferred from homology"/>
<dbReference type="Gene3D" id="3.30.300.30">
    <property type="match status" value="1"/>
</dbReference>
<dbReference type="EMBL" id="BJYE01000002">
    <property type="protein sequence ID" value="GEN55775.1"/>
    <property type="molecule type" value="Genomic_DNA"/>
</dbReference>
<evidence type="ECO:0000256" key="10">
    <source>
        <dbReference type="SAM" id="Phobius"/>
    </source>
</evidence>
<dbReference type="InterPro" id="IPR006182">
    <property type="entry name" value="FliF_N_dom"/>
</dbReference>
<comment type="subcellular location">
    <subcellularLocation>
        <location evidence="1 9">Bacterial flagellum basal body</location>
    </subcellularLocation>
    <subcellularLocation>
        <location evidence="2">Cell membrane</location>
        <topology evidence="2">Multi-pass membrane protein</topology>
    </subcellularLocation>
</comment>
<dbReference type="OrthoDB" id="9807026at2"/>
<evidence type="ECO:0000256" key="7">
    <source>
        <dbReference type="ARBA" id="ARBA00023136"/>
    </source>
</evidence>
<comment type="function">
    <text evidence="9">The M ring may be actively involved in energy transduction.</text>
</comment>
<dbReference type="GO" id="GO:0005886">
    <property type="term" value="C:plasma membrane"/>
    <property type="evidence" value="ECO:0007669"/>
    <property type="project" value="UniProtKB-SubCell"/>
</dbReference>
<evidence type="ECO:0000313" key="14">
    <source>
        <dbReference type="Proteomes" id="UP000321400"/>
    </source>
</evidence>
<evidence type="ECO:0000313" key="13">
    <source>
        <dbReference type="EMBL" id="GEN55775.1"/>
    </source>
</evidence>
<keyword evidence="13" id="KW-0969">Cilium</keyword>
<dbReference type="InterPro" id="IPR045851">
    <property type="entry name" value="AMP-bd_C_sf"/>
</dbReference>
<evidence type="ECO:0000256" key="1">
    <source>
        <dbReference type="ARBA" id="ARBA00004117"/>
    </source>
</evidence>
<dbReference type="NCBIfam" id="TIGR00206">
    <property type="entry name" value="fliF"/>
    <property type="match status" value="1"/>
</dbReference>
<dbReference type="RefSeq" id="WP_089799558.1">
    <property type="nucleotide sequence ID" value="NZ_BJYE01000002.1"/>
</dbReference>
<organism evidence="13 14">
    <name type="scientific">Halolactibacillus alkaliphilus</name>
    <dbReference type="NCBI Taxonomy" id="442899"/>
    <lineage>
        <taxon>Bacteria</taxon>
        <taxon>Bacillati</taxon>
        <taxon>Bacillota</taxon>
        <taxon>Bacilli</taxon>
        <taxon>Bacillales</taxon>
        <taxon>Bacillaceae</taxon>
        <taxon>Halolactibacillus</taxon>
    </lineage>
</organism>
<evidence type="ECO:0000256" key="4">
    <source>
        <dbReference type="ARBA" id="ARBA00022475"/>
    </source>
</evidence>
<gene>
    <name evidence="13" type="primary">fliF</name>
    <name evidence="13" type="ORF">HAL01_02390</name>
</gene>
<feature type="domain" description="Flagellar M-ring N-terminal" evidence="11">
    <location>
        <begin position="46"/>
        <end position="220"/>
    </location>
</feature>
<evidence type="ECO:0000256" key="3">
    <source>
        <dbReference type="ARBA" id="ARBA00007971"/>
    </source>
</evidence>
<protein>
    <recommendedName>
        <fullName evidence="9">Flagellar M-ring protein</fullName>
    </recommendedName>
</protein>
<name>A0A511WXC0_9BACI</name>
<dbReference type="InterPro" id="IPR013556">
    <property type="entry name" value="Flag_M-ring_C"/>
</dbReference>
<evidence type="ECO:0000256" key="6">
    <source>
        <dbReference type="ARBA" id="ARBA00022989"/>
    </source>
</evidence>
<keyword evidence="8 9" id="KW-0975">Bacterial flagellum</keyword>
<reference evidence="13 14" key="1">
    <citation type="submission" date="2019-07" db="EMBL/GenBank/DDBJ databases">
        <title>Whole genome shotgun sequence of Halolactibacillus alkaliphilus NBRC 103919.</title>
        <authorList>
            <person name="Hosoyama A."/>
            <person name="Uohara A."/>
            <person name="Ohji S."/>
            <person name="Ichikawa N."/>
        </authorList>
    </citation>
    <scope>NUCLEOTIDE SEQUENCE [LARGE SCALE GENOMIC DNA]</scope>
    <source>
        <strain evidence="13 14">NBRC 103919</strain>
    </source>
</reference>
<dbReference type="Pfam" id="PF01514">
    <property type="entry name" value="YscJ_FliF"/>
    <property type="match status" value="1"/>
</dbReference>
<dbReference type="InterPro" id="IPR043427">
    <property type="entry name" value="YscJ/FliF"/>
</dbReference>
<accession>A0A511WXC0</accession>
<evidence type="ECO:0000256" key="2">
    <source>
        <dbReference type="ARBA" id="ARBA00004651"/>
    </source>
</evidence>
<dbReference type="PRINTS" id="PR01009">
    <property type="entry name" value="FLGMRINGFLIF"/>
</dbReference>
<keyword evidence="14" id="KW-1185">Reference proteome</keyword>
<keyword evidence="7 10" id="KW-0472">Membrane</keyword>
<dbReference type="PIRSF" id="PIRSF004862">
    <property type="entry name" value="FliF"/>
    <property type="match status" value="1"/>
</dbReference>
<dbReference type="Proteomes" id="UP000321400">
    <property type="component" value="Unassembled WGS sequence"/>
</dbReference>
<feature type="domain" description="Flagellar M-ring C-terminal" evidence="12">
    <location>
        <begin position="257"/>
        <end position="401"/>
    </location>
</feature>
<dbReference type="GO" id="GO:0071973">
    <property type="term" value="P:bacterial-type flagellum-dependent cell motility"/>
    <property type="evidence" value="ECO:0007669"/>
    <property type="project" value="InterPro"/>
</dbReference>
<evidence type="ECO:0000256" key="8">
    <source>
        <dbReference type="ARBA" id="ARBA00023143"/>
    </source>
</evidence>
<keyword evidence="6 10" id="KW-1133">Transmembrane helix</keyword>
<evidence type="ECO:0000259" key="12">
    <source>
        <dbReference type="Pfam" id="PF08345"/>
    </source>
</evidence>
<dbReference type="AlphaFoldDB" id="A0A511WXC0"/>
<dbReference type="PANTHER" id="PTHR30046:SF0">
    <property type="entry name" value="FLAGELLAR M-RING PROTEIN"/>
    <property type="match status" value="1"/>
</dbReference>
<evidence type="ECO:0000259" key="11">
    <source>
        <dbReference type="Pfam" id="PF01514"/>
    </source>
</evidence>
<dbReference type="STRING" id="442899.SAMN05720591_102105"/>
<dbReference type="InterPro" id="IPR000067">
    <property type="entry name" value="FlgMring_FliF"/>
</dbReference>
<dbReference type="GO" id="GO:0003774">
    <property type="term" value="F:cytoskeletal motor activity"/>
    <property type="evidence" value="ECO:0007669"/>
    <property type="project" value="InterPro"/>
</dbReference>
<keyword evidence="5 10" id="KW-0812">Transmembrane</keyword>
<keyword evidence="4" id="KW-1003">Cell membrane</keyword>
<sequence length="534" mass="59601">MKEKLLQQIQEIQTFWRQRSTKQKSLISISALLFLIIVIGGTIFFSRTPMVQLYSGLSAEEAGQVKVELDTRGIQHEVRNGGTTIYVPEGQAEGLLVELAAQGIPDSGQIDYGFFSANTSWGVTDNEFGMIKLDAMQSELGNLLSGFSGINQANVMINLPEESVFITEQTDSTSVAINLILEPGHQFNNDQVRALYHLVEKAVPKLTTDNIVIMDQYFNYYQLDNENMHSASDLFAQQQAIKKEIERDLQQRVQQMLSVMLGPDKVIATVTADLDFTQENRVEQLVEPVNEETMEGIPISLETIRESYAGEGAMDAAAGTGEEDVTNYPVAEGGIGEYELEQDTINYEFNRIQREISESPYRLRDLGIQVAVDNTKTTFDEEGNIEILTPEEQLQVEASIQSILDSIISTSIDGNVAEFNPADKSSIVFQTFNGISRDTDQGGFNLPIWAYVAIGVVLLALIAVIVVLLVRRSKENELTEEEMILTEEVRTAEIPDIEEPEDTESSIKRKQLAKMATEKPDDFAKLLRSWISEE</sequence>
<evidence type="ECO:0000256" key="9">
    <source>
        <dbReference type="PIRNR" id="PIRNR004862"/>
    </source>
</evidence>
<feature type="transmembrane region" description="Helical" evidence="10">
    <location>
        <begin position="26"/>
        <end position="45"/>
    </location>
</feature>